<proteinExistence type="inferred from homology"/>
<protein>
    <submittedName>
        <fullName evidence="10">ABC transporter permease</fullName>
    </submittedName>
</protein>
<dbReference type="Pfam" id="PF02687">
    <property type="entry name" value="FtsX"/>
    <property type="match status" value="1"/>
</dbReference>
<keyword evidence="4 7" id="KW-1133">Transmembrane helix</keyword>
<feature type="transmembrane region" description="Helical" evidence="7">
    <location>
        <begin position="351"/>
        <end position="377"/>
    </location>
</feature>
<comment type="subcellular location">
    <subcellularLocation>
        <location evidence="1">Cell membrane</location>
        <topology evidence="1">Multi-pass membrane protein</topology>
    </subcellularLocation>
</comment>
<evidence type="ECO:0000259" key="9">
    <source>
        <dbReference type="Pfam" id="PF12704"/>
    </source>
</evidence>
<dbReference type="PANTHER" id="PTHR30572:SF4">
    <property type="entry name" value="ABC TRANSPORTER PERMEASE YTRF"/>
    <property type="match status" value="1"/>
</dbReference>
<dbReference type="GO" id="GO:0022857">
    <property type="term" value="F:transmembrane transporter activity"/>
    <property type="evidence" value="ECO:0007669"/>
    <property type="project" value="TreeGrafter"/>
</dbReference>
<organism evidence="10 11">
    <name type="scientific">Candidatus Ornithospirochaeta stercoripullorum</name>
    <dbReference type="NCBI Taxonomy" id="2840899"/>
    <lineage>
        <taxon>Bacteria</taxon>
        <taxon>Pseudomonadati</taxon>
        <taxon>Spirochaetota</taxon>
        <taxon>Spirochaetia</taxon>
        <taxon>Spirochaetales</taxon>
        <taxon>Spirochaetaceae</taxon>
        <taxon>Spirochaetaceae incertae sedis</taxon>
        <taxon>Candidatus Ornithospirochaeta</taxon>
    </lineage>
</organism>
<reference evidence="10" key="1">
    <citation type="submission" date="2020-10" db="EMBL/GenBank/DDBJ databases">
        <authorList>
            <person name="Gilroy R."/>
        </authorList>
    </citation>
    <scope>NUCLEOTIDE SEQUENCE</scope>
    <source>
        <strain evidence="10">7293</strain>
    </source>
</reference>
<dbReference type="GO" id="GO:0005886">
    <property type="term" value="C:plasma membrane"/>
    <property type="evidence" value="ECO:0007669"/>
    <property type="project" value="UniProtKB-SubCell"/>
</dbReference>
<evidence type="ECO:0000256" key="2">
    <source>
        <dbReference type="ARBA" id="ARBA00022475"/>
    </source>
</evidence>
<comment type="caution">
    <text evidence="10">The sequence shown here is derived from an EMBL/GenBank/DDBJ whole genome shotgun (WGS) entry which is preliminary data.</text>
</comment>
<dbReference type="AlphaFoldDB" id="A0A9D9H262"/>
<sequence length="394" mass="43202">MLRENIHMAFASMAGNKLRTLLSLLGIMIGVASVVTILNLGRSVSESISESFEVGGLDTVNIMPMGNARETMIFTEEFSYDIEREVMGIKEVLPTVSSYNHVRNGQEIVTSIQVQGVTSDYFASNALETEDGVFFSPAENINRRQVCIIGSELAEELFPEGNPVGKYISVFRRQAKSFLVIGVLKERDESLGSSYNNVLFMPYNTYTQRFRRTDQVGTYVVKVEDGYDATAVADDLERYLNQIAGEDYYRIFSPATIKEMSDNVMSTFSLFLAAIAAISLVVGGIGIMNIMLVSVVERTGEIGIRKALGATPKQIRSQFLVESVTLSISGGLIGLVIGTLLSLAAVRIAGWTLYISIGAVIVSLSFSLMIGMFFGWYPAAKAARLEPMEALQRD</sequence>
<feature type="transmembrane region" description="Helical" evidence="7">
    <location>
        <begin position="268"/>
        <end position="296"/>
    </location>
</feature>
<reference evidence="10" key="2">
    <citation type="journal article" date="2021" name="PeerJ">
        <title>Extensive microbial diversity within the chicken gut microbiome revealed by metagenomics and culture.</title>
        <authorList>
            <person name="Gilroy R."/>
            <person name="Ravi A."/>
            <person name="Getino M."/>
            <person name="Pursley I."/>
            <person name="Horton D.L."/>
            <person name="Alikhan N.F."/>
            <person name="Baker D."/>
            <person name="Gharbi K."/>
            <person name="Hall N."/>
            <person name="Watson M."/>
            <person name="Adriaenssens E.M."/>
            <person name="Foster-Nyarko E."/>
            <person name="Jarju S."/>
            <person name="Secka A."/>
            <person name="Antonio M."/>
            <person name="Oren A."/>
            <person name="Chaudhuri R.R."/>
            <person name="La Ragione R."/>
            <person name="Hildebrand F."/>
            <person name="Pallen M.J."/>
        </authorList>
    </citation>
    <scope>NUCLEOTIDE SEQUENCE</scope>
    <source>
        <strain evidence="10">7293</strain>
    </source>
</reference>
<keyword evidence="3 7" id="KW-0812">Transmembrane</keyword>
<evidence type="ECO:0000313" key="11">
    <source>
        <dbReference type="Proteomes" id="UP000823615"/>
    </source>
</evidence>
<evidence type="ECO:0000256" key="1">
    <source>
        <dbReference type="ARBA" id="ARBA00004651"/>
    </source>
</evidence>
<dbReference type="EMBL" id="JADIMT010000062">
    <property type="protein sequence ID" value="MBO8436325.1"/>
    <property type="molecule type" value="Genomic_DNA"/>
</dbReference>
<evidence type="ECO:0000256" key="7">
    <source>
        <dbReference type="SAM" id="Phobius"/>
    </source>
</evidence>
<dbReference type="Pfam" id="PF12704">
    <property type="entry name" value="MacB_PCD"/>
    <property type="match status" value="1"/>
</dbReference>
<dbReference type="PANTHER" id="PTHR30572">
    <property type="entry name" value="MEMBRANE COMPONENT OF TRANSPORTER-RELATED"/>
    <property type="match status" value="1"/>
</dbReference>
<feature type="domain" description="ABC3 transporter permease C-terminal" evidence="8">
    <location>
        <begin position="274"/>
        <end position="387"/>
    </location>
</feature>
<keyword evidence="5 7" id="KW-0472">Membrane</keyword>
<evidence type="ECO:0000256" key="6">
    <source>
        <dbReference type="ARBA" id="ARBA00038076"/>
    </source>
</evidence>
<keyword evidence="2" id="KW-1003">Cell membrane</keyword>
<evidence type="ECO:0000313" key="10">
    <source>
        <dbReference type="EMBL" id="MBO8436325.1"/>
    </source>
</evidence>
<comment type="similarity">
    <text evidence="6">Belongs to the ABC-4 integral membrane protein family.</text>
</comment>
<dbReference type="Proteomes" id="UP000823615">
    <property type="component" value="Unassembled WGS sequence"/>
</dbReference>
<dbReference type="InterPro" id="IPR025857">
    <property type="entry name" value="MacB_PCD"/>
</dbReference>
<evidence type="ECO:0000256" key="4">
    <source>
        <dbReference type="ARBA" id="ARBA00022989"/>
    </source>
</evidence>
<evidence type="ECO:0000259" key="8">
    <source>
        <dbReference type="Pfam" id="PF02687"/>
    </source>
</evidence>
<evidence type="ECO:0000256" key="3">
    <source>
        <dbReference type="ARBA" id="ARBA00022692"/>
    </source>
</evidence>
<feature type="transmembrane region" description="Helical" evidence="7">
    <location>
        <begin position="323"/>
        <end position="345"/>
    </location>
</feature>
<evidence type="ECO:0000256" key="5">
    <source>
        <dbReference type="ARBA" id="ARBA00023136"/>
    </source>
</evidence>
<accession>A0A9D9H262</accession>
<dbReference type="InterPro" id="IPR003838">
    <property type="entry name" value="ABC3_permease_C"/>
</dbReference>
<feature type="domain" description="MacB-like periplasmic core" evidence="9">
    <location>
        <begin position="20"/>
        <end position="238"/>
    </location>
</feature>
<dbReference type="InterPro" id="IPR050250">
    <property type="entry name" value="Macrolide_Exporter_MacB"/>
</dbReference>
<name>A0A9D9H262_9SPIO</name>
<feature type="transmembrane region" description="Helical" evidence="7">
    <location>
        <begin position="21"/>
        <end position="41"/>
    </location>
</feature>
<gene>
    <name evidence="10" type="ORF">IAA97_05050</name>
</gene>